<dbReference type="AlphaFoldDB" id="A0A2U1BA37"/>
<name>A0A2U1BA37_9BACT</name>
<gene>
    <name evidence="5" type="ORF">C8D82_10286</name>
</gene>
<dbReference type="InterPro" id="IPR038460">
    <property type="entry name" value="AcetylCoA_hyd_C_sf"/>
</dbReference>
<dbReference type="EMBL" id="QEKH01000002">
    <property type="protein sequence ID" value="PVY45515.1"/>
    <property type="molecule type" value="Genomic_DNA"/>
</dbReference>
<reference evidence="5 6" key="1">
    <citation type="submission" date="2018-04" db="EMBL/GenBank/DDBJ databases">
        <title>Genomic Encyclopedia of Type Strains, Phase IV (KMG-IV): sequencing the most valuable type-strain genomes for metagenomic binning, comparative biology and taxonomic classification.</title>
        <authorList>
            <person name="Goeker M."/>
        </authorList>
    </citation>
    <scope>NUCLEOTIDE SEQUENCE [LARGE SCALE GENOMIC DNA]</scope>
    <source>
        <strain evidence="5 6">DSM 14823</strain>
    </source>
</reference>
<keyword evidence="2" id="KW-0808">Transferase</keyword>
<protein>
    <submittedName>
        <fullName evidence="5">Acyl-CoA hydrolase</fullName>
    </submittedName>
</protein>
<dbReference type="InterPro" id="IPR026888">
    <property type="entry name" value="AcetylCoA_hyd_C"/>
</dbReference>
<dbReference type="Gene3D" id="3.30.750.70">
    <property type="entry name" value="4-hydroxybutyrate coenzyme like domains"/>
    <property type="match status" value="1"/>
</dbReference>
<dbReference type="Gene3D" id="3.40.1080.10">
    <property type="entry name" value="Glutaconate Coenzyme A-transferase"/>
    <property type="match status" value="1"/>
</dbReference>
<evidence type="ECO:0000259" key="3">
    <source>
        <dbReference type="Pfam" id="PF02550"/>
    </source>
</evidence>
<sequence length="465" mass="50394">MPNDGGRTGAVGVRTAANVVLRQWQSGEVYLSRKYRVVTAEEAVQFVGSGDAVYLSSAGSVPKNLVDALCTRARLGGLSNVTLRHIHTAETTNYAGAEYEGVFRSESFFVGGNVRREVHAGYADYLPVSLHEIPLLFRRGILPLDVAMIQVSRPDRHGRVSLGTSVDVALAAIECARVVIAVMNCHVPFTLGDAVIPLDRIDYIVPHDAPIETMAFQPPDEVERIIGRHCAELIEDGSCLQLGIGEIPNAVLSQLSDRRDLGVHTEMFADGLLPLVEAGVVTGARKKIDRGKIVACFLMGTQKVYDFAHRNRMVRMRDAAYTNDPFIIAKNPKVVAINSAIQVDLTGQVCADSIGTKIYSGVGGQLDFIYGSSRSEGGKPIIAMPSATRKGVSKIVPTLEVGAGVVTPRNLVHHVITEYGRVDLYGKSLQQRAKLLIGIAHPDHREALERAAVERFGTPFLRVKA</sequence>
<dbReference type="GO" id="GO:0016787">
    <property type="term" value="F:hydrolase activity"/>
    <property type="evidence" value="ECO:0007669"/>
    <property type="project" value="UniProtKB-KW"/>
</dbReference>
<dbReference type="PANTHER" id="PTHR21432">
    <property type="entry name" value="ACETYL-COA HYDROLASE-RELATED"/>
    <property type="match status" value="1"/>
</dbReference>
<dbReference type="InterPro" id="IPR003702">
    <property type="entry name" value="ActCoA_hydro_N"/>
</dbReference>
<dbReference type="GO" id="GO:0006083">
    <property type="term" value="P:acetate metabolic process"/>
    <property type="evidence" value="ECO:0007669"/>
    <property type="project" value="InterPro"/>
</dbReference>
<evidence type="ECO:0000256" key="2">
    <source>
        <dbReference type="ARBA" id="ARBA00022679"/>
    </source>
</evidence>
<dbReference type="PANTHER" id="PTHR21432:SF20">
    <property type="entry name" value="ACETYL-COA HYDROLASE"/>
    <property type="match status" value="1"/>
</dbReference>
<proteinExistence type="inferred from homology"/>
<dbReference type="Pfam" id="PF13336">
    <property type="entry name" value="AcetylCoA_hyd_C"/>
    <property type="match status" value="1"/>
</dbReference>
<keyword evidence="5" id="KW-0378">Hydrolase</keyword>
<comment type="similarity">
    <text evidence="1">Belongs to the acetyl-CoA hydrolase/transferase family.</text>
</comment>
<feature type="domain" description="Acetyl-CoA hydrolase/transferase N-terminal" evidence="3">
    <location>
        <begin position="42"/>
        <end position="209"/>
    </location>
</feature>
<dbReference type="Gene3D" id="3.40.1080.20">
    <property type="entry name" value="Acetyl-CoA hydrolase/transferase C-terminal domain"/>
    <property type="match status" value="1"/>
</dbReference>
<evidence type="ECO:0000313" key="5">
    <source>
        <dbReference type="EMBL" id="PVY45515.1"/>
    </source>
</evidence>
<evidence type="ECO:0000313" key="6">
    <source>
        <dbReference type="Proteomes" id="UP000245959"/>
    </source>
</evidence>
<dbReference type="Pfam" id="PF02550">
    <property type="entry name" value="AcetylCoA_hydro"/>
    <property type="match status" value="1"/>
</dbReference>
<dbReference type="Proteomes" id="UP000245959">
    <property type="component" value="Unassembled WGS sequence"/>
</dbReference>
<dbReference type="InterPro" id="IPR037171">
    <property type="entry name" value="NagB/RpiA_transferase-like"/>
</dbReference>
<evidence type="ECO:0000256" key="1">
    <source>
        <dbReference type="ARBA" id="ARBA00009632"/>
    </source>
</evidence>
<dbReference type="SUPFAM" id="SSF100950">
    <property type="entry name" value="NagB/RpiA/CoA transferase-like"/>
    <property type="match status" value="2"/>
</dbReference>
<evidence type="ECO:0000259" key="4">
    <source>
        <dbReference type="Pfam" id="PF13336"/>
    </source>
</evidence>
<keyword evidence="6" id="KW-1185">Reference proteome</keyword>
<accession>A0A2U1BA37</accession>
<dbReference type="GO" id="GO:0008775">
    <property type="term" value="F:acetate CoA-transferase activity"/>
    <property type="evidence" value="ECO:0007669"/>
    <property type="project" value="InterPro"/>
</dbReference>
<organism evidence="5 6">
    <name type="scientific">Victivallis vadensis</name>
    <dbReference type="NCBI Taxonomy" id="172901"/>
    <lineage>
        <taxon>Bacteria</taxon>
        <taxon>Pseudomonadati</taxon>
        <taxon>Lentisphaerota</taxon>
        <taxon>Lentisphaeria</taxon>
        <taxon>Victivallales</taxon>
        <taxon>Victivallaceae</taxon>
        <taxon>Victivallis</taxon>
    </lineage>
</organism>
<comment type="caution">
    <text evidence="5">The sequence shown here is derived from an EMBL/GenBank/DDBJ whole genome shotgun (WGS) entry which is preliminary data.</text>
</comment>
<dbReference type="InterPro" id="IPR046433">
    <property type="entry name" value="ActCoA_hydro"/>
</dbReference>
<feature type="domain" description="Acetyl-CoA hydrolase/transferase C-terminal" evidence="4">
    <location>
        <begin position="300"/>
        <end position="452"/>
    </location>
</feature>